<reference evidence="2" key="1">
    <citation type="submission" date="2022-12" db="EMBL/GenBank/DDBJ databases">
        <title>Draft genome assemblies for two species of Escallonia (Escalloniales).</title>
        <authorList>
            <person name="Chanderbali A."/>
            <person name="Dervinis C."/>
            <person name="Anghel I."/>
            <person name="Soltis D."/>
            <person name="Soltis P."/>
            <person name="Zapata F."/>
        </authorList>
    </citation>
    <scope>NUCLEOTIDE SEQUENCE</scope>
    <source>
        <strain evidence="2">UCBG92.1500</strain>
        <tissue evidence="2">Leaf</tissue>
    </source>
</reference>
<evidence type="ECO:0000313" key="3">
    <source>
        <dbReference type="Proteomes" id="UP001187471"/>
    </source>
</evidence>
<sequence length="399" mass="44926">MDIGYGDYVDVDDDSEDVAVSADSVGNAEKKKGKEVAVSVPNKRKKVSNFFAPRTTTGSQPFIKSALTTKEMVVNAKLAVACWWYDANVPFNGAHSKYYQPMFDDALAVGQGIKAPSFHDLRGNLLRTLVDEVTTYLDNFRPIWELYGCSVMSDGWSNRRQEPVINFLIYCPKGTMFLKLVDASSLTKDVDTFYTIFNEVVQLIGPNYIVQFITDNEAAYKAAGKRLQRDYGFFWSPYATHCIDLTLENFADVRHFPTLAKSVVGKEVAKLVLEDRDFLLQCQHVVKLSEPLVRVLRLTDGDEKPSMGYLYEAIDKANETIKSNLKNRLSLYMPVLRVIDARAISRTKEALDPLSLDNIDVLADWVSEEKSVITQEDLDNDGGWDLLQPEPIGVNLEDE</sequence>
<dbReference type="PANTHER" id="PTHR32166">
    <property type="entry name" value="OSJNBA0013A04.12 PROTEIN"/>
    <property type="match status" value="1"/>
</dbReference>
<dbReference type="Proteomes" id="UP001187471">
    <property type="component" value="Unassembled WGS sequence"/>
</dbReference>
<dbReference type="SUPFAM" id="SSF53098">
    <property type="entry name" value="Ribonuclease H-like"/>
    <property type="match status" value="1"/>
</dbReference>
<keyword evidence="3" id="KW-1185">Reference proteome</keyword>
<dbReference type="PANTHER" id="PTHR32166:SF122">
    <property type="entry name" value="OS09G0499600 PROTEIN"/>
    <property type="match status" value="1"/>
</dbReference>
<organism evidence="2 3">
    <name type="scientific">Escallonia rubra</name>
    <dbReference type="NCBI Taxonomy" id="112253"/>
    <lineage>
        <taxon>Eukaryota</taxon>
        <taxon>Viridiplantae</taxon>
        <taxon>Streptophyta</taxon>
        <taxon>Embryophyta</taxon>
        <taxon>Tracheophyta</taxon>
        <taxon>Spermatophyta</taxon>
        <taxon>Magnoliopsida</taxon>
        <taxon>eudicotyledons</taxon>
        <taxon>Gunneridae</taxon>
        <taxon>Pentapetalae</taxon>
        <taxon>asterids</taxon>
        <taxon>campanulids</taxon>
        <taxon>Escalloniales</taxon>
        <taxon>Escalloniaceae</taxon>
        <taxon>Escallonia</taxon>
    </lineage>
</organism>
<dbReference type="EMBL" id="JAVXUO010000415">
    <property type="protein sequence ID" value="KAK2992386.1"/>
    <property type="molecule type" value="Genomic_DNA"/>
</dbReference>
<feature type="domain" description="DUF659" evidence="1">
    <location>
        <begin position="116"/>
        <end position="257"/>
    </location>
</feature>
<accession>A0AA88US72</accession>
<dbReference type="AlphaFoldDB" id="A0AA88US72"/>
<dbReference type="InterPro" id="IPR012337">
    <property type="entry name" value="RNaseH-like_sf"/>
</dbReference>
<dbReference type="InterPro" id="IPR007021">
    <property type="entry name" value="DUF659"/>
</dbReference>
<proteinExistence type="predicted"/>
<evidence type="ECO:0000313" key="2">
    <source>
        <dbReference type="EMBL" id="KAK2992386.1"/>
    </source>
</evidence>
<dbReference type="Pfam" id="PF04937">
    <property type="entry name" value="DUF659"/>
    <property type="match status" value="1"/>
</dbReference>
<evidence type="ECO:0000259" key="1">
    <source>
        <dbReference type="Pfam" id="PF04937"/>
    </source>
</evidence>
<comment type="caution">
    <text evidence="2">The sequence shown here is derived from an EMBL/GenBank/DDBJ whole genome shotgun (WGS) entry which is preliminary data.</text>
</comment>
<protein>
    <recommendedName>
        <fullName evidence="1">DUF659 domain-containing protein</fullName>
    </recommendedName>
</protein>
<name>A0AA88US72_9ASTE</name>
<gene>
    <name evidence="2" type="ORF">RJ640_018305</name>
</gene>